<feature type="transmembrane region" description="Helical" evidence="1">
    <location>
        <begin position="123"/>
        <end position="141"/>
    </location>
</feature>
<dbReference type="InterPro" id="IPR005325">
    <property type="entry name" value="DUF308_memb"/>
</dbReference>
<evidence type="ECO:0008006" key="4">
    <source>
        <dbReference type="Google" id="ProtNLM"/>
    </source>
</evidence>
<feature type="transmembrane region" description="Helical" evidence="1">
    <location>
        <begin position="64"/>
        <end position="84"/>
    </location>
</feature>
<dbReference type="Pfam" id="PF03729">
    <property type="entry name" value="DUF308"/>
    <property type="match status" value="2"/>
</dbReference>
<dbReference type="AlphaFoldDB" id="A0A1X0CXT0"/>
<evidence type="ECO:0000313" key="2">
    <source>
        <dbReference type="EMBL" id="ORA64875.1"/>
    </source>
</evidence>
<dbReference type="PANTHER" id="PTHR34989:SF1">
    <property type="entry name" value="PROTEIN HDED"/>
    <property type="match status" value="1"/>
</dbReference>
<accession>A0A1X0CXT0</accession>
<reference evidence="2 3" key="1">
    <citation type="submission" date="2016-12" db="EMBL/GenBank/DDBJ databases">
        <title>The new phylogeny of genus Mycobacterium.</title>
        <authorList>
            <person name="Tortoli E."/>
            <person name="Trovato A."/>
            <person name="Cirillo D.M."/>
        </authorList>
    </citation>
    <scope>NUCLEOTIDE SEQUENCE [LARGE SCALE GENOMIC DNA]</scope>
    <source>
        <strain evidence="2 3">DSM 45130</strain>
    </source>
</reference>
<keyword evidence="1" id="KW-0812">Transmembrane</keyword>
<dbReference type="InterPro" id="IPR052712">
    <property type="entry name" value="Acid_resist_chaperone_HdeD"/>
</dbReference>
<keyword evidence="3" id="KW-1185">Reference proteome</keyword>
<gene>
    <name evidence="2" type="ORF">BST26_19605</name>
</gene>
<feature type="transmembrane region" description="Helical" evidence="1">
    <location>
        <begin position="147"/>
        <end position="166"/>
    </location>
</feature>
<sequence length="185" mass="19227">MARALWGVALTWGVIAVVLGVLMVIHPGNFAQVGAALFGIYLAVSGVAQVVSAFALGGSAGNRVLWFISGALSIVLAVLVFRYFDQGYGVWLLGIWIGIGFVFQGISEVALAAGDRDLPGRGWQILSGLLGVLAGLVMLAWPGLSMVALAQVAGIFLIVFGVLQVIRAFQLRGGARSLAESLSGE</sequence>
<dbReference type="PANTHER" id="PTHR34989">
    <property type="entry name" value="PROTEIN HDED"/>
    <property type="match status" value="1"/>
</dbReference>
<dbReference type="EMBL" id="MVHS01000071">
    <property type="protein sequence ID" value="ORA64875.1"/>
    <property type="molecule type" value="Genomic_DNA"/>
</dbReference>
<dbReference type="OrthoDB" id="3577181at2"/>
<feature type="transmembrane region" description="Helical" evidence="1">
    <location>
        <begin position="90"/>
        <end position="111"/>
    </location>
</feature>
<evidence type="ECO:0000256" key="1">
    <source>
        <dbReference type="SAM" id="Phobius"/>
    </source>
</evidence>
<comment type="caution">
    <text evidence="2">The sequence shown here is derived from an EMBL/GenBank/DDBJ whole genome shotgun (WGS) entry which is preliminary data.</text>
</comment>
<proteinExistence type="predicted"/>
<dbReference type="STRING" id="444597.BST26_19605"/>
<keyword evidence="1" id="KW-1133">Transmembrane helix</keyword>
<dbReference type="GO" id="GO:0005886">
    <property type="term" value="C:plasma membrane"/>
    <property type="evidence" value="ECO:0007669"/>
    <property type="project" value="TreeGrafter"/>
</dbReference>
<protein>
    <recommendedName>
        <fullName evidence="4">HdeD family acid-resistance protein</fullName>
    </recommendedName>
</protein>
<name>A0A1X0CXT0_9MYCO</name>
<evidence type="ECO:0000313" key="3">
    <source>
        <dbReference type="Proteomes" id="UP000192801"/>
    </source>
</evidence>
<feature type="transmembrane region" description="Helical" evidence="1">
    <location>
        <begin position="31"/>
        <end position="57"/>
    </location>
</feature>
<dbReference type="Proteomes" id="UP000192801">
    <property type="component" value="Unassembled WGS sequence"/>
</dbReference>
<organism evidence="2 3">
    <name type="scientific">Mycolicibacterium insubricum</name>
    <dbReference type="NCBI Taxonomy" id="444597"/>
    <lineage>
        <taxon>Bacteria</taxon>
        <taxon>Bacillati</taxon>
        <taxon>Actinomycetota</taxon>
        <taxon>Actinomycetes</taxon>
        <taxon>Mycobacteriales</taxon>
        <taxon>Mycobacteriaceae</taxon>
        <taxon>Mycolicibacterium</taxon>
    </lineage>
</organism>
<feature type="transmembrane region" description="Helical" evidence="1">
    <location>
        <begin position="5"/>
        <end position="25"/>
    </location>
</feature>
<keyword evidence="1" id="KW-0472">Membrane</keyword>